<protein>
    <recommendedName>
        <fullName evidence="3">Tc1-like transposase DDE domain-containing protein</fullName>
    </recommendedName>
</protein>
<name>A0AAV8X3V7_9CUCU</name>
<dbReference type="InterPro" id="IPR036397">
    <property type="entry name" value="RNaseH_sf"/>
</dbReference>
<evidence type="ECO:0008006" key="3">
    <source>
        <dbReference type="Google" id="ProtNLM"/>
    </source>
</evidence>
<dbReference type="PANTHER" id="PTHR33939">
    <property type="entry name" value="PROTEIN CBG22215"/>
    <property type="match status" value="1"/>
</dbReference>
<evidence type="ECO:0000313" key="1">
    <source>
        <dbReference type="EMBL" id="KAJ8933201.1"/>
    </source>
</evidence>
<comment type="caution">
    <text evidence="1">The sequence shown here is derived from an EMBL/GenBank/DDBJ whole genome shotgun (WGS) entry which is preliminary data.</text>
</comment>
<keyword evidence="2" id="KW-1185">Reference proteome</keyword>
<dbReference type="PANTHER" id="PTHR33939:SF1">
    <property type="entry name" value="DUF4371 DOMAIN-CONTAINING PROTEIN"/>
    <property type="match status" value="1"/>
</dbReference>
<dbReference type="GO" id="GO:0003676">
    <property type="term" value="F:nucleic acid binding"/>
    <property type="evidence" value="ECO:0007669"/>
    <property type="project" value="InterPro"/>
</dbReference>
<proteinExistence type="predicted"/>
<dbReference type="AlphaFoldDB" id="A0AAV8X3V7"/>
<evidence type="ECO:0000313" key="2">
    <source>
        <dbReference type="Proteomes" id="UP001162162"/>
    </source>
</evidence>
<reference evidence="1" key="1">
    <citation type="journal article" date="2023" name="Insect Mol. Biol.">
        <title>Genome sequencing provides insights into the evolution of gene families encoding plant cell wall-degrading enzymes in longhorned beetles.</title>
        <authorList>
            <person name="Shin N.R."/>
            <person name="Okamura Y."/>
            <person name="Kirsch R."/>
            <person name="Pauchet Y."/>
        </authorList>
    </citation>
    <scope>NUCLEOTIDE SEQUENCE</scope>
    <source>
        <strain evidence="1">AMC_N1</strain>
    </source>
</reference>
<gene>
    <name evidence="1" type="ORF">NQ318_008050</name>
</gene>
<sequence>MMAYYVRVKKTGDYHEDMNADLYEKWFSSILRKLESGSVVVMDNAPYHSRRLEALPRTAWRTSQIVDWLKNKNIPFDDNQLKIQLLEIAKLHNEIYVKYAVDETAAVE</sequence>
<dbReference type="Gene3D" id="3.30.420.10">
    <property type="entry name" value="Ribonuclease H-like superfamily/Ribonuclease H"/>
    <property type="match status" value="1"/>
</dbReference>
<dbReference type="EMBL" id="JAPWTK010001271">
    <property type="protein sequence ID" value="KAJ8933201.1"/>
    <property type="molecule type" value="Genomic_DNA"/>
</dbReference>
<accession>A0AAV8X3V7</accession>
<dbReference type="Proteomes" id="UP001162162">
    <property type="component" value="Unassembled WGS sequence"/>
</dbReference>
<organism evidence="1 2">
    <name type="scientific">Aromia moschata</name>
    <dbReference type="NCBI Taxonomy" id="1265417"/>
    <lineage>
        <taxon>Eukaryota</taxon>
        <taxon>Metazoa</taxon>
        <taxon>Ecdysozoa</taxon>
        <taxon>Arthropoda</taxon>
        <taxon>Hexapoda</taxon>
        <taxon>Insecta</taxon>
        <taxon>Pterygota</taxon>
        <taxon>Neoptera</taxon>
        <taxon>Endopterygota</taxon>
        <taxon>Coleoptera</taxon>
        <taxon>Polyphaga</taxon>
        <taxon>Cucujiformia</taxon>
        <taxon>Chrysomeloidea</taxon>
        <taxon>Cerambycidae</taxon>
        <taxon>Cerambycinae</taxon>
        <taxon>Callichromatini</taxon>
        <taxon>Aromia</taxon>
    </lineage>
</organism>